<protein>
    <submittedName>
        <fullName evidence="3">Zinc-ribbon domain-containing protein</fullName>
    </submittedName>
</protein>
<dbReference type="Gene3D" id="1.10.287.700">
    <property type="entry name" value="Helix hairpin bin"/>
    <property type="match status" value="1"/>
</dbReference>
<dbReference type="EMBL" id="JAJEQX010000011">
    <property type="protein sequence ID" value="MCC2254350.1"/>
    <property type="molecule type" value="Genomic_DNA"/>
</dbReference>
<organism evidence="3 4">
    <name type="scientific">Ruminococcus turbiniformis</name>
    <dbReference type="NCBI Taxonomy" id="2881258"/>
    <lineage>
        <taxon>Bacteria</taxon>
        <taxon>Bacillati</taxon>
        <taxon>Bacillota</taxon>
        <taxon>Clostridia</taxon>
        <taxon>Eubacteriales</taxon>
        <taxon>Oscillospiraceae</taxon>
        <taxon>Ruminococcus</taxon>
    </lineage>
</organism>
<feature type="region of interest" description="Disordered" evidence="1">
    <location>
        <begin position="149"/>
        <end position="223"/>
    </location>
</feature>
<name>A0ABS8FWE2_9FIRM</name>
<sequence length="223" mass="23966">MKDFFEDLGKRIGETAETMTNKAGDAIEIQRLKSQIRNMARGNAVDLMELGKMIYDRYKAGEAVEEAAQGLCEAIQNRETSMEDYEKKISKIKGASECPNCGKLVAKDMAYCPYCGEKVTAAEAEDCEAEAEAEETDSYADQMKEKMADAAEDLADKAEEAAKKAGEMAEEAAKKAGEMAGKAAEKTGEIAGKAAEKTGEMAEKAAEKISDAAGKAADKLNEQ</sequence>
<dbReference type="Pfam" id="PF13248">
    <property type="entry name" value="Zn_ribbon_3"/>
    <property type="match status" value="1"/>
</dbReference>
<dbReference type="RefSeq" id="WP_227707488.1">
    <property type="nucleotide sequence ID" value="NZ_JAJEQX010000011.1"/>
</dbReference>
<gene>
    <name evidence="3" type="ORF">LKD70_07915</name>
</gene>
<evidence type="ECO:0000313" key="4">
    <source>
        <dbReference type="Proteomes" id="UP001198151"/>
    </source>
</evidence>
<feature type="domain" description="Putative zinc-ribbon" evidence="2">
    <location>
        <begin position="97"/>
        <end position="118"/>
    </location>
</feature>
<evidence type="ECO:0000259" key="2">
    <source>
        <dbReference type="Pfam" id="PF13248"/>
    </source>
</evidence>
<evidence type="ECO:0000313" key="3">
    <source>
        <dbReference type="EMBL" id="MCC2254350.1"/>
    </source>
</evidence>
<proteinExistence type="predicted"/>
<dbReference type="InterPro" id="IPR059113">
    <property type="entry name" value="Znf_ribbon"/>
</dbReference>
<accession>A0ABS8FWE2</accession>
<evidence type="ECO:0000256" key="1">
    <source>
        <dbReference type="SAM" id="MobiDB-lite"/>
    </source>
</evidence>
<comment type="caution">
    <text evidence="3">The sequence shown here is derived from an EMBL/GenBank/DDBJ whole genome shotgun (WGS) entry which is preliminary data.</text>
</comment>
<keyword evidence="4" id="KW-1185">Reference proteome</keyword>
<dbReference type="Proteomes" id="UP001198151">
    <property type="component" value="Unassembled WGS sequence"/>
</dbReference>
<reference evidence="3 4" key="1">
    <citation type="submission" date="2021-10" db="EMBL/GenBank/DDBJ databases">
        <title>Anaerobic single-cell dispensing facilitates the cultivation of human gut bacteria.</title>
        <authorList>
            <person name="Afrizal A."/>
        </authorList>
    </citation>
    <scope>NUCLEOTIDE SEQUENCE [LARGE SCALE GENOMIC DNA]</scope>
    <source>
        <strain evidence="3 4">CLA-AA-H200</strain>
    </source>
</reference>